<dbReference type="Pfam" id="PF01613">
    <property type="entry name" value="Flavin_Reduct"/>
    <property type="match status" value="1"/>
</dbReference>
<dbReference type="PANTHER" id="PTHR43241">
    <property type="entry name" value="FLAVIN REDUCTASE DOMAIN PROTEIN"/>
    <property type="match status" value="1"/>
</dbReference>
<dbReference type="PANTHER" id="PTHR43241:SF1">
    <property type="entry name" value="FLAVIN REDUCTASE LIKE DOMAIN-CONTAINING PROTEIN"/>
    <property type="match status" value="1"/>
</dbReference>
<accession>A0ABS1CFZ0</accession>
<dbReference type="InterPro" id="IPR053310">
    <property type="entry name" value="Flavoredoxin-like"/>
</dbReference>
<dbReference type="Proteomes" id="UP000748752">
    <property type="component" value="Unassembled WGS sequence"/>
</dbReference>
<dbReference type="SUPFAM" id="SSF50475">
    <property type="entry name" value="FMN-binding split barrel"/>
    <property type="match status" value="1"/>
</dbReference>
<gene>
    <name evidence="2" type="ORF">CKO31_07770</name>
</gene>
<dbReference type="SMART" id="SM00903">
    <property type="entry name" value="Flavin_Reduct"/>
    <property type="match status" value="1"/>
</dbReference>
<evidence type="ECO:0000259" key="1">
    <source>
        <dbReference type="SMART" id="SM00903"/>
    </source>
</evidence>
<feature type="domain" description="Flavin reductase like" evidence="1">
    <location>
        <begin position="28"/>
        <end position="179"/>
    </location>
</feature>
<dbReference type="RefSeq" id="WP_200235711.1">
    <property type="nucleotide sequence ID" value="NZ_NRRV01000014.1"/>
</dbReference>
<dbReference type="EMBL" id="NRRV01000014">
    <property type="protein sequence ID" value="MBK1630643.1"/>
    <property type="molecule type" value="Genomic_DNA"/>
</dbReference>
<comment type="caution">
    <text evidence="2">The sequence shown here is derived from an EMBL/GenBank/DDBJ whole genome shotgun (WGS) entry which is preliminary data.</text>
</comment>
<reference evidence="2 3" key="1">
    <citation type="journal article" date="2020" name="Microorganisms">
        <title>Osmotic Adaptation and Compatible Solute Biosynthesis of Phototrophic Bacteria as Revealed from Genome Analyses.</title>
        <authorList>
            <person name="Imhoff J.F."/>
            <person name="Rahn T."/>
            <person name="Kunzel S."/>
            <person name="Keller A."/>
            <person name="Neulinger S.C."/>
        </authorList>
    </citation>
    <scope>NUCLEOTIDE SEQUENCE [LARGE SCALE GENOMIC DNA]</scope>
    <source>
        <strain evidence="2 3">DSM 6210</strain>
    </source>
</reference>
<keyword evidence="3" id="KW-1185">Reference proteome</keyword>
<dbReference type="InterPro" id="IPR002563">
    <property type="entry name" value="Flavin_Rdtase-like_dom"/>
</dbReference>
<sequence>MTAIPPEPSHPQPLDKAVADAVNAVHHLYDPPLWLVTAAESPQPGSTRGGCIATFVARASIVRDRPRMLAGIARQHHTWRMIEASGRFAVYLLPEQALGLVWRFGLASGKHVDKYADLPDTRTPLGNPSVDGPIAWLDCQVEQAINTGDRSLYVAAVTGGGVLAEFAQPLTAGRLMALAPADKRAELDRLYARDGGIDAAAIDAWRATHLG</sequence>
<dbReference type="Gene3D" id="2.30.110.10">
    <property type="entry name" value="Electron Transport, Fmn-binding Protein, Chain A"/>
    <property type="match status" value="1"/>
</dbReference>
<protein>
    <submittedName>
        <fullName evidence="2">Flavin reductase</fullName>
    </submittedName>
</protein>
<proteinExistence type="predicted"/>
<evidence type="ECO:0000313" key="2">
    <source>
        <dbReference type="EMBL" id="MBK1630643.1"/>
    </source>
</evidence>
<dbReference type="InterPro" id="IPR012349">
    <property type="entry name" value="Split_barrel_FMN-bd"/>
</dbReference>
<name>A0ABS1CFZ0_9GAMM</name>
<evidence type="ECO:0000313" key="3">
    <source>
        <dbReference type="Proteomes" id="UP000748752"/>
    </source>
</evidence>
<organism evidence="2 3">
    <name type="scientific">Thiohalocapsa halophila</name>
    <dbReference type="NCBI Taxonomy" id="69359"/>
    <lineage>
        <taxon>Bacteria</taxon>
        <taxon>Pseudomonadati</taxon>
        <taxon>Pseudomonadota</taxon>
        <taxon>Gammaproteobacteria</taxon>
        <taxon>Chromatiales</taxon>
        <taxon>Chromatiaceae</taxon>
        <taxon>Thiohalocapsa</taxon>
    </lineage>
</organism>